<feature type="region of interest" description="Disordered" evidence="1">
    <location>
        <begin position="343"/>
        <end position="368"/>
    </location>
</feature>
<feature type="region of interest" description="Disordered" evidence="1">
    <location>
        <begin position="280"/>
        <end position="303"/>
    </location>
</feature>
<feature type="region of interest" description="Disordered" evidence="1">
    <location>
        <begin position="133"/>
        <end position="154"/>
    </location>
</feature>
<feature type="region of interest" description="Disordered" evidence="1">
    <location>
        <begin position="1"/>
        <end position="25"/>
    </location>
</feature>
<feature type="compositionally biased region" description="Basic and acidic residues" evidence="1">
    <location>
        <begin position="1"/>
        <end position="14"/>
    </location>
</feature>
<feature type="region of interest" description="Disordered" evidence="1">
    <location>
        <begin position="500"/>
        <end position="519"/>
    </location>
</feature>
<dbReference type="VEuPathDB" id="TriTrypDB:TcIL3000.11.2640"/>
<gene>
    <name evidence="2" type="ORF">TCIL3000_11_2640</name>
</gene>
<evidence type="ECO:0000313" key="2">
    <source>
        <dbReference type="EMBL" id="CCC94872.1"/>
    </source>
</evidence>
<name>G0UZQ3_TRYCI</name>
<feature type="compositionally biased region" description="Low complexity" evidence="1">
    <location>
        <begin position="285"/>
        <end position="302"/>
    </location>
</feature>
<dbReference type="AlphaFoldDB" id="G0UZQ3"/>
<accession>G0UZQ3</accession>
<proteinExistence type="predicted"/>
<sequence length="644" mass="68244">MLFRDTAGEAHSSGEADELSSSEESLTSCQSYATQSFEERMRLLMADRAIDDGEVNGGGSIWRCGGVKTEALGEWPLDDLGIGLNVFDEAFDGGTQIPCLDCDDGTEWKPLTKTVVGPGVAAAQFHAYPPSEYFKASPQSQSRTPDGGGSANSSHHGTKMFIGGLRFEVVQAGRQLISWIFEMACGVQVPLTSILIHRKSKGGRNGSPTGCASIFVTNEDDVERLLSMSQRIYCSAKGVYVTASTSHMAELFERKAFVEIAEGRKRGPSHPIVIERAYGAAGHPSARNSTATSANSVSVRSTPTSLPLLSPCGVPRDLQSPSDCSMTAFSSVASSLHSNASLSTGTTGAMCPSTSEGPQQTPGQGKSPQYIRYPGEAEARELLRHIPMDLQNPAGVFLGGLPAEASTLFVAWFFSLINVHVHPDNVSLGADSHFGEKSDCASVRLEEVDVSKATKWTKRVLCDVGGVWFADSHRTLLSLQASRDKADPPARPLFIKRRDMGRGVPNTTSGSNVLGTSPATTAASPALTVDNSILPPPPLGLSPLPLGQPARPPPLPVAWEGPSPEAVGGAQVPPLMESVCMCQRPPPPPYIQNVIIGDQSYQLPVGASIQLQLVPVITAPGIVPTPVQPLYQTVVPTLSPQTLQ</sequence>
<reference evidence="2" key="1">
    <citation type="journal article" date="2012" name="Proc. Natl. Acad. Sci. U.S.A.">
        <title>Antigenic diversity is generated by distinct evolutionary mechanisms in African trypanosome species.</title>
        <authorList>
            <person name="Jackson A.P."/>
            <person name="Berry A."/>
            <person name="Aslett M."/>
            <person name="Allison H.C."/>
            <person name="Burton P."/>
            <person name="Vavrova-Anderson J."/>
            <person name="Brown R."/>
            <person name="Browne H."/>
            <person name="Corton N."/>
            <person name="Hauser H."/>
            <person name="Gamble J."/>
            <person name="Gilderthorp R."/>
            <person name="Marcello L."/>
            <person name="McQuillan J."/>
            <person name="Otto T.D."/>
            <person name="Quail M.A."/>
            <person name="Sanders M.J."/>
            <person name="van Tonder A."/>
            <person name="Ginger M.L."/>
            <person name="Field M.C."/>
            <person name="Barry J.D."/>
            <person name="Hertz-Fowler C."/>
            <person name="Berriman M."/>
        </authorList>
    </citation>
    <scope>NUCLEOTIDE SEQUENCE</scope>
    <source>
        <strain evidence="2">IL3000</strain>
    </source>
</reference>
<protein>
    <submittedName>
        <fullName evidence="2">Uncharacterized protein</fullName>
    </submittedName>
</protein>
<feature type="compositionally biased region" description="Polar residues" evidence="1">
    <location>
        <begin position="344"/>
        <end position="367"/>
    </location>
</feature>
<dbReference type="EMBL" id="HE575324">
    <property type="protein sequence ID" value="CCC94872.1"/>
    <property type="molecule type" value="Genomic_DNA"/>
</dbReference>
<feature type="compositionally biased region" description="Polar residues" evidence="1">
    <location>
        <begin position="505"/>
        <end position="515"/>
    </location>
</feature>
<evidence type="ECO:0000256" key="1">
    <source>
        <dbReference type="SAM" id="MobiDB-lite"/>
    </source>
</evidence>
<organism evidence="2">
    <name type="scientific">Trypanosoma congolense (strain IL3000)</name>
    <dbReference type="NCBI Taxonomy" id="1068625"/>
    <lineage>
        <taxon>Eukaryota</taxon>
        <taxon>Discoba</taxon>
        <taxon>Euglenozoa</taxon>
        <taxon>Kinetoplastea</taxon>
        <taxon>Metakinetoplastina</taxon>
        <taxon>Trypanosomatida</taxon>
        <taxon>Trypanosomatidae</taxon>
        <taxon>Trypanosoma</taxon>
        <taxon>Nannomonas</taxon>
    </lineage>
</organism>